<dbReference type="AlphaFoldDB" id="A0A8X7V3P6"/>
<name>A0A8X7V3P6_BRACI</name>
<sequence>MGNTLFWCTLSKGPDYKISSTFDAYVEDNSKHHGGSYEYIASDVIEIEYILNFRRSLTGIGDTKKFPS</sequence>
<evidence type="ECO:0000313" key="2">
    <source>
        <dbReference type="Proteomes" id="UP000886595"/>
    </source>
</evidence>
<dbReference type="Proteomes" id="UP000886595">
    <property type="component" value="Unassembled WGS sequence"/>
</dbReference>
<protein>
    <submittedName>
        <fullName evidence="1">Uncharacterized protein</fullName>
    </submittedName>
</protein>
<proteinExistence type="predicted"/>
<reference evidence="1 2" key="1">
    <citation type="submission" date="2020-02" db="EMBL/GenBank/DDBJ databases">
        <authorList>
            <person name="Ma Q."/>
            <person name="Huang Y."/>
            <person name="Song X."/>
            <person name="Pei D."/>
        </authorList>
    </citation>
    <scope>NUCLEOTIDE SEQUENCE [LARGE SCALE GENOMIC DNA]</scope>
    <source>
        <strain evidence="1">Sxm20200214</strain>
        <tissue evidence="1">Leaf</tissue>
    </source>
</reference>
<dbReference type="EMBL" id="JAAMPC010000008">
    <property type="protein sequence ID" value="KAG2300947.1"/>
    <property type="molecule type" value="Genomic_DNA"/>
</dbReference>
<evidence type="ECO:0000313" key="1">
    <source>
        <dbReference type="EMBL" id="KAG2300947.1"/>
    </source>
</evidence>
<organism evidence="1 2">
    <name type="scientific">Brassica carinata</name>
    <name type="common">Ethiopian mustard</name>
    <name type="synonym">Abyssinian cabbage</name>
    <dbReference type="NCBI Taxonomy" id="52824"/>
    <lineage>
        <taxon>Eukaryota</taxon>
        <taxon>Viridiplantae</taxon>
        <taxon>Streptophyta</taxon>
        <taxon>Embryophyta</taxon>
        <taxon>Tracheophyta</taxon>
        <taxon>Spermatophyta</taxon>
        <taxon>Magnoliopsida</taxon>
        <taxon>eudicotyledons</taxon>
        <taxon>Gunneridae</taxon>
        <taxon>Pentapetalae</taxon>
        <taxon>rosids</taxon>
        <taxon>malvids</taxon>
        <taxon>Brassicales</taxon>
        <taxon>Brassicaceae</taxon>
        <taxon>Brassiceae</taxon>
        <taxon>Brassica</taxon>
    </lineage>
</organism>
<accession>A0A8X7V3P6</accession>
<keyword evidence="2" id="KW-1185">Reference proteome</keyword>
<dbReference type="OrthoDB" id="1727555at2759"/>
<gene>
    <name evidence="1" type="ORF">Bca52824_037419</name>
</gene>
<comment type="caution">
    <text evidence="1">The sequence shown here is derived from an EMBL/GenBank/DDBJ whole genome shotgun (WGS) entry which is preliminary data.</text>
</comment>